<dbReference type="Proteomes" id="UP001273505">
    <property type="component" value="Unassembled WGS sequence"/>
</dbReference>
<keyword evidence="5" id="KW-0548">Nucleotidyltransferase</keyword>
<keyword evidence="5" id="KW-0808">Transferase</keyword>
<comment type="catalytic activity">
    <reaction evidence="2">
        <text>2 GTP = 3',3'-c-di-GMP + 2 diphosphate</text>
        <dbReference type="Rhea" id="RHEA:24898"/>
        <dbReference type="ChEBI" id="CHEBI:33019"/>
        <dbReference type="ChEBI" id="CHEBI:37565"/>
        <dbReference type="ChEBI" id="CHEBI:58805"/>
        <dbReference type="EC" id="2.7.7.65"/>
    </reaction>
</comment>
<evidence type="ECO:0000313" key="6">
    <source>
        <dbReference type="Proteomes" id="UP001273505"/>
    </source>
</evidence>
<sequence length="433" mass="49514">MSSSWQLEKTLLALVLLTALAILARERLLLETLVVEPGQGYEIRLYDDHDAGGSSEVKLLPATEEGYQWQCDLKASFLYPYCGFEIRLVDAWQGLDLSRYRQIELNLEYSGPNKTVRLFLRNFDPRYSQPSDDTTTKYNQVEFAANPEIYQYEFSFSDFFVANWWLLEKDIPPRLSHPQFNNVTSIDIQTGSAHQAGLHQFRLKHVKLVGQRFDTADWYLGIILCWAVIILSFLAFRVYVLTQEVRERKVREHELLEVNALLDSRSQELETLAKTDSLTGAFNRQGIEEAIKNGLYDWRRDGKALSIVMMDIDHFKSINDTYGHGVGDAVLAGISQLVQSHIRSSDLFARWGGEEFVLVCRNTRINYAAHIAEKFRRMVAESEFEQAGQVTASFGVATLRDKGGIDELFRSADEALYRAKERGRNRVELAGSL</sequence>
<dbReference type="SMART" id="SM00267">
    <property type="entry name" value="GGDEF"/>
    <property type="match status" value="1"/>
</dbReference>
<dbReference type="PANTHER" id="PTHR45138">
    <property type="entry name" value="REGULATORY COMPONENTS OF SENSORY TRANSDUCTION SYSTEM"/>
    <property type="match status" value="1"/>
</dbReference>
<accession>A0ABU4S1Z5</accession>
<dbReference type="NCBIfam" id="TIGR00254">
    <property type="entry name" value="GGDEF"/>
    <property type="match status" value="1"/>
</dbReference>
<evidence type="ECO:0000256" key="2">
    <source>
        <dbReference type="ARBA" id="ARBA00034247"/>
    </source>
</evidence>
<evidence type="ECO:0000259" key="4">
    <source>
        <dbReference type="PROSITE" id="PS50887"/>
    </source>
</evidence>
<dbReference type="SUPFAM" id="SSF49785">
    <property type="entry name" value="Galactose-binding domain-like"/>
    <property type="match status" value="1"/>
</dbReference>
<dbReference type="EMBL" id="JAXAFO010000010">
    <property type="protein sequence ID" value="MDX6849249.1"/>
    <property type="molecule type" value="Genomic_DNA"/>
</dbReference>
<evidence type="ECO:0000256" key="3">
    <source>
        <dbReference type="SAM" id="Phobius"/>
    </source>
</evidence>
<dbReference type="InterPro" id="IPR050469">
    <property type="entry name" value="Diguanylate_Cyclase"/>
</dbReference>
<organism evidence="5 6">
    <name type="scientific">Gilvimarinus gilvus</name>
    <dbReference type="NCBI Taxonomy" id="3058038"/>
    <lineage>
        <taxon>Bacteria</taxon>
        <taxon>Pseudomonadati</taxon>
        <taxon>Pseudomonadota</taxon>
        <taxon>Gammaproteobacteria</taxon>
        <taxon>Cellvibrionales</taxon>
        <taxon>Cellvibrionaceae</taxon>
        <taxon>Gilvimarinus</taxon>
    </lineage>
</organism>
<dbReference type="PROSITE" id="PS50887">
    <property type="entry name" value="GGDEF"/>
    <property type="match status" value="1"/>
</dbReference>
<evidence type="ECO:0000313" key="5">
    <source>
        <dbReference type="EMBL" id="MDX6849249.1"/>
    </source>
</evidence>
<keyword evidence="3" id="KW-1133">Transmembrane helix</keyword>
<keyword evidence="6" id="KW-1185">Reference proteome</keyword>
<dbReference type="EC" id="2.7.7.65" evidence="1"/>
<dbReference type="Gene3D" id="3.30.70.270">
    <property type="match status" value="1"/>
</dbReference>
<dbReference type="GO" id="GO:0052621">
    <property type="term" value="F:diguanylate cyclase activity"/>
    <property type="evidence" value="ECO:0007669"/>
    <property type="project" value="UniProtKB-EC"/>
</dbReference>
<reference evidence="5 6" key="1">
    <citation type="submission" date="2023-11" db="EMBL/GenBank/DDBJ databases">
        <title>Gilvimarinus fulvus sp. nov., isolated from the surface of Kelp.</title>
        <authorList>
            <person name="Sun Y.Y."/>
            <person name="Gong Y."/>
            <person name="Du Z.J."/>
        </authorList>
    </citation>
    <scope>NUCLEOTIDE SEQUENCE [LARGE SCALE GENOMIC DNA]</scope>
    <source>
        <strain evidence="5 6">SDUM040013</strain>
    </source>
</reference>
<dbReference type="SUPFAM" id="SSF55073">
    <property type="entry name" value="Nucleotide cyclase"/>
    <property type="match status" value="1"/>
</dbReference>
<dbReference type="PANTHER" id="PTHR45138:SF9">
    <property type="entry name" value="DIGUANYLATE CYCLASE DGCM-RELATED"/>
    <property type="match status" value="1"/>
</dbReference>
<proteinExistence type="predicted"/>
<protein>
    <recommendedName>
        <fullName evidence="1">diguanylate cyclase</fullName>
        <ecNumber evidence="1">2.7.7.65</ecNumber>
    </recommendedName>
</protein>
<evidence type="ECO:0000256" key="1">
    <source>
        <dbReference type="ARBA" id="ARBA00012528"/>
    </source>
</evidence>
<dbReference type="RefSeq" id="WP_302721487.1">
    <property type="nucleotide sequence ID" value="NZ_JAULRU010000319.1"/>
</dbReference>
<name>A0ABU4S1Z5_9GAMM</name>
<dbReference type="InterPro" id="IPR000160">
    <property type="entry name" value="GGDEF_dom"/>
</dbReference>
<feature type="transmembrane region" description="Helical" evidence="3">
    <location>
        <begin position="218"/>
        <end position="241"/>
    </location>
</feature>
<feature type="domain" description="GGDEF" evidence="4">
    <location>
        <begin position="303"/>
        <end position="432"/>
    </location>
</feature>
<keyword evidence="3" id="KW-0472">Membrane</keyword>
<dbReference type="InterPro" id="IPR029787">
    <property type="entry name" value="Nucleotide_cyclase"/>
</dbReference>
<gene>
    <name evidence="5" type="ORF">SCD92_07745</name>
</gene>
<dbReference type="Pfam" id="PF00990">
    <property type="entry name" value="GGDEF"/>
    <property type="match status" value="1"/>
</dbReference>
<dbReference type="CDD" id="cd01949">
    <property type="entry name" value="GGDEF"/>
    <property type="match status" value="1"/>
</dbReference>
<dbReference type="InterPro" id="IPR043128">
    <property type="entry name" value="Rev_trsase/Diguanyl_cyclase"/>
</dbReference>
<keyword evidence="3" id="KW-0812">Transmembrane</keyword>
<dbReference type="InterPro" id="IPR008979">
    <property type="entry name" value="Galactose-bd-like_sf"/>
</dbReference>
<comment type="caution">
    <text evidence="5">The sequence shown here is derived from an EMBL/GenBank/DDBJ whole genome shotgun (WGS) entry which is preliminary data.</text>
</comment>